<evidence type="ECO:0000256" key="2">
    <source>
        <dbReference type="ARBA" id="ARBA00004651"/>
    </source>
</evidence>
<keyword evidence="4" id="KW-1003">Cell membrane</keyword>
<evidence type="ECO:0000259" key="15">
    <source>
        <dbReference type="PROSITE" id="PS50109"/>
    </source>
</evidence>
<dbReference type="InterPro" id="IPR003594">
    <property type="entry name" value="HATPase_dom"/>
</dbReference>
<dbReference type="Gene3D" id="6.10.340.10">
    <property type="match status" value="1"/>
</dbReference>
<dbReference type="PROSITE" id="PS50109">
    <property type="entry name" value="HIS_KIN"/>
    <property type="match status" value="1"/>
</dbReference>
<dbReference type="Pfam" id="PF02518">
    <property type="entry name" value="HATPase_c"/>
    <property type="match status" value="1"/>
</dbReference>
<dbReference type="InterPro" id="IPR050351">
    <property type="entry name" value="BphY/WalK/GraS-like"/>
</dbReference>
<dbReference type="Gene3D" id="3.30.565.10">
    <property type="entry name" value="Histidine kinase-like ATPase, C-terminal domain"/>
    <property type="match status" value="1"/>
</dbReference>
<dbReference type="SUPFAM" id="SSF55874">
    <property type="entry name" value="ATPase domain of HSP90 chaperone/DNA topoisomerase II/histidine kinase"/>
    <property type="match status" value="1"/>
</dbReference>
<dbReference type="InterPro" id="IPR005467">
    <property type="entry name" value="His_kinase_dom"/>
</dbReference>
<dbReference type="Pfam" id="PF19312">
    <property type="entry name" value="NtrY_N"/>
    <property type="match status" value="1"/>
</dbReference>
<dbReference type="PIRSF" id="PIRSF037532">
    <property type="entry name" value="STHK_NtrY"/>
    <property type="match status" value="1"/>
</dbReference>
<dbReference type="SUPFAM" id="SSF158472">
    <property type="entry name" value="HAMP domain-like"/>
    <property type="match status" value="1"/>
</dbReference>
<evidence type="ECO:0000256" key="8">
    <source>
        <dbReference type="ARBA" id="ARBA00022741"/>
    </source>
</evidence>
<evidence type="ECO:0000256" key="6">
    <source>
        <dbReference type="ARBA" id="ARBA00022679"/>
    </source>
</evidence>
<keyword evidence="5" id="KW-0597">Phosphoprotein</keyword>
<keyword evidence="10 17" id="KW-0067">ATP-binding</keyword>
<keyword evidence="12" id="KW-0902">Two-component regulatory system</keyword>
<dbReference type="InterPro" id="IPR036890">
    <property type="entry name" value="HATPase_C_sf"/>
</dbReference>
<keyword evidence="8" id="KW-0547">Nucleotide-binding</keyword>
<dbReference type="PANTHER" id="PTHR42878">
    <property type="entry name" value="TWO-COMPONENT HISTIDINE KINASE"/>
    <property type="match status" value="1"/>
</dbReference>
<gene>
    <name evidence="17" type="ORF">PQ457_07620</name>
</gene>
<keyword evidence="18" id="KW-1185">Reference proteome</keyword>
<feature type="domain" description="Histidine kinase" evidence="15">
    <location>
        <begin position="527"/>
        <end position="745"/>
    </location>
</feature>
<dbReference type="InterPro" id="IPR045671">
    <property type="entry name" value="NtrY-like_N"/>
</dbReference>
<dbReference type="RefSeq" id="WP_273619123.1">
    <property type="nucleotide sequence ID" value="NZ_CP117417.1"/>
</dbReference>
<dbReference type="Pfam" id="PF00672">
    <property type="entry name" value="HAMP"/>
    <property type="match status" value="1"/>
</dbReference>
<sequence length="756" mass="82833">MANDDVSDGKARPRRWPRWWRRTLVYARRANLEPYVWGISIFGFLAASLSAWLAVSDQAEKGQLLSGGMTASLLVGMLLPAMAILVLIGRWIAVRRGASIPGGKGRLHTQLVFLFSLIAAVPTLLVVIFASWLFQSGVEFWFSDNSRGLLENANKLARGYYEQTQRDVSNEAIAMTSDLRYILSQTSIVSLDFQRALSYQVLQRGLDEVAILQKGPDGRMITVAIVDPARDDARVQISPEDRRRVDGGEAIVVNAKADRIEAVTAIDQRTGLYLYAARTSDLLAISQGKRADNIVKAYQVLTQRARLLQLRFNIALFVISLVLVGLSVVFALRFADRQVQPLYDLVAAAQRVGAGNYEIRIAGRSGAEEISLLNRAFNRMTEQIERQTAALVRANQQIDERRALMEAVLESVTAGVISLDAGGAVRLMNSSAQKLLLGRSDGAPVGQALAEISPPIAGMVDEGKREGVVQHGVSSERGGDLRTLAVKVTANTTPSGEAQGGHVITFEDITRQLLDQRQAAWSDVARRIAHEIKNPLTPIQLATERLSRRYRKQISDNPELFEELTATIIRQVGDLRKMVDEFSSFARIPKPVFRSEDPVDLARQSLFLQEVARSDIDFSIDAPSDIGLIGCDRHQFGQAMTNVLKNATEAVEAKQKQAGEDYRGAIRLSLIDEGESIVAVVADNGIGLPQDRERIVEPYVTTREKGTGLGLAIVKKIVEEHGGDMNFASAEGGGSVVSLRFARDPLSAGKVMEPGE</sequence>
<dbReference type="InterPro" id="IPR017232">
    <property type="entry name" value="NtrY"/>
</dbReference>
<dbReference type="PROSITE" id="PS50885">
    <property type="entry name" value="HAMP"/>
    <property type="match status" value="1"/>
</dbReference>
<keyword evidence="11 14" id="KW-1133">Transmembrane helix</keyword>
<proteinExistence type="predicted"/>
<dbReference type="Gene3D" id="1.10.287.130">
    <property type="match status" value="1"/>
</dbReference>
<keyword evidence="9" id="KW-0418">Kinase</keyword>
<accession>A0ABY7TZY7</accession>
<evidence type="ECO:0000256" key="3">
    <source>
        <dbReference type="ARBA" id="ARBA00012438"/>
    </source>
</evidence>
<feature type="domain" description="HAMP" evidence="16">
    <location>
        <begin position="336"/>
        <end position="389"/>
    </location>
</feature>
<comment type="subcellular location">
    <subcellularLocation>
        <location evidence="2">Cell membrane</location>
        <topology evidence="2">Multi-pass membrane protein</topology>
    </subcellularLocation>
</comment>
<dbReference type="SUPFAM" id="SSF55785">
    <property type="entry name" value="PYP-like sensor domain (PAS domain)"/>
    <property type="match status" value="1"/>
</dbReference>
<comment type="catalytic activity">
    <reaction evidence="1">
        <text>ATP + protein L-histidine = ADP + protein N-phospho-L-histidine.</text>
        <dbReference type="EC" id="2.7.13.3"/>
    </reaction>
</comment>
<keyword evidence="13 14" id="KW-0472">Membrane</keyword>
<evidence type="ECO:0000256" key="7">
    <source>
        <dbReference type="ARBA" id="ARBA00022692"/>
    </source>
</evidence>
<dbReference type="Pfam" id="PF00512">
    <property type="entry name" value="HisKA"/>
    <property type="match status" value="1"/>
</dbReference>
<feature type="transmembrane region" description="Helical" evidence="14">
    <location>
        <begin position="67"/>
        <end position="92"/>
    </location>
</feature>
<evidence type="ECO:0000256" key="5">
    <source>
        <dbReference type="ARBA" id="ARBA00022553"/>
    </source>
</evidence>
<dbReference type="InterPro" id="IPR003661">
    <property type="entry name" value="HisK_dim/P_dom"/>
</dbReference>
<evidence type="ECO:0000256" key="11">
    <source>
        <dbReference type="ARBA" id="ARBA00022989"/>
    </source>
</evidence>
<feature type="transmembrane region" description="Helical" evidence="14">
    <location>
        <begin position="112"/>
        <end position="134"/>
    </location>
</feature>
<organism evidence="17 18">
    <name type="scientific">Novosphingobium humi</name>
    <dbReference type="NCBI Taxonomy" id="2282397"/>
    <lineage>
        <taxon>Bacteria</taxon>
        <taxon>Pseudomonadati</taxon>
        <taxon>Pseudomonadota</taxon>
        <taxon>Alphaproteobacteria</taxon>
        <taxon>Sphingomonadales</taxon>
        <taxon>Sphingomonadaceae</taxon>
        <taxon>Novosphingobium</taxon>
    </lineage>
</organism>
<evidence type="ECO:0000256" key="13">
    <source>
        <dbReference type="ARBA" id="ARBA00023136"/>
    </source>
</evidence>
<evidence type="ECO:0000256" key="10">
    <source>
        <dbReference type="ARBA" id="ARBA00022840"/>
    </source>
</evidence>
<dbReference type="CDD" id="cd06225">
    <property type="entry name" value="HAMP"/>
    <property type="match status" value="1"/>
</dbReference>
<evidence type="ECO:0000313" key="18">
    <source>
        <dbReference type="Proteomes" id="UP001218231"/>
    </source>
</evidence>
<dbReference type="PANTHER" id="PTHR42878:SF7">
    <property type="entry name" value="SENSOR HISTIDINE KINASE GLRK"/>
    <property type="match status" value="1"/>
</dbReference>
<dbReference type="SMART" id="SM00387">
    <property type="entry name" value="HATPase_c"/>
    <property type="match status" value="1"/>
</dbReference>
<keyword evidence="6" id="KW-0808">Transferase</keyword>
<dbReference type="InterPro" id="IPR035965">
    <property type="entry name" value="PAS-like_dom_sf"/>
</dbReference>
<feature type="transmembrane region" description="Helical" evidence="14">
    <location>
        <begin position="314"/>
        <end position="335"/>
    </location>
</feature>
<evidence type="ECO:0000313" key="17">
    <source>
        <dbReference type="EMBL" id="WCT78823.1"/>
    </source>
</evidence>
<dbReference type="CDD" id="cd00082">
    <property type="entry name" value="HisKA"/>
    <property type="match status" value="1"/>
</dbReference>
<keyword evidence="7 14" id="KW-0812">Transmembrane</keyword>
<dbReference type="EMBL" id="CP117417">
    <property type="protein sequence ID" value="WCT78823.1"/>
    <property type="molecule type" value="Genomic_DNA"/>
</dbReference>
<evidence type="ECO:0000256" key="4">
    <source>
        <dbReference type="ARBA" id="ARBA00022475"/>
    </source>
</evidence>
<dbReference type="SMART" id="SM00304">
    <property type="entry name" value="HAMP"/>
    <property type="match status" value="1"/>
</dbReference>
<dbReference type="InterPro" id="IPR004358">
    <property type="entry name" value="Sig_transdc_His_kin-like_C"/>
</dbReference>
<dbReference type="Gene3D" id="3.30.450.20">
    <property type="entry name" value="PAS domain"/>
    <property type="match status" value="1"/>
</dbReference>
<dbReference type="SUPFAM" id="SSF47384">
    <property type="entry name" value="Homodimeric domain of signal transducing histidine kinase"/>
    <property type="match status" value="1"/>
</dbReference>
<dbReference type="InterPro" id="IPR003660">
    <property type="entry name" value="HAMP_dom"/>
</dbReference>
<evidence type="ECO:0000259" key="16">
    <source>
        <dbReference type="PROSITE" id="PS50885"/>
    </source>
</evidence>
<evidence type="ECO:0000256" key="12">
    <source>
        <dbReference type="ARBA" id="ARBA00023012"/>
    </source>
</evidence>
<dbReference type="InterPro" id="IPR036097">
    <property type="entry name" value="HisK_dim/P_sf"/>
</dbReference>
<feature type="transmembrane region" description="Helical" evidence="14">
    <location>
        <begin position="35"/>
        <end position="55"/>
    </location>
</feature>
<evidence type="ECO:0000256" key="14">
    <source>
        <dbReference type="SAM" id="Phobius"/>
    </source>
</evidence>
<dbReference type="PRINTS" id="PR00344">
    <property type="entry name" value="BCTRLSENSOR"/>
</dbReference>
<dbReference type="EC" id="2.7.13.3" evidence="3"/>
<evidence type="ECO:0000256" key="9">
    <source>
        <dbReference type="ARBA" id="ARBA00022777"/>
    </source>
</evidence>
<name>A0ABY7TZY7_9SPHN</name>
<evidence type="ECO:0000256" key="1">
    <source>
        <dbReference type="ARBA" id="ARBA00000085"/>
    </source>
</evidence>
<dbReference type="GO" id="GO:0005524">
    <property type="term" value="F:ATP binding"/>
    <property type="evidence" value="ECO:0007669"/>
    <property type="project" value="UniProtKB-KW"/>
</dbReference>
<reference evidence="17 18" key="1">
    <citation type="submission" date="2023-02" db="EMBL/GenBank/DDBJ databases">
        <title>Genome sequence of Novosphingobium humi KACC 19094.</title>
        <authorList>
            <person name="Kim S."/>
            <person name="Heo J."/>
            <person name="Kwon S.-W."/>
        </authorList>
    </citation>
    <scope>NUCLEOTIDE SEQUENCE [LARGE SCALE GENOMIC DNA]</scope>
    <source>
        <strain evidence="17 18">KACC 19094</strain>
    </source>
</reference>
<protein>
    <recommendedName>
        <fullName evidence="3">histidine kinase</fullName>
        <ecNumber evidence="3">2.7.13.3</ecNumber>
    </recommendedName>
</protein>
<dbReference type="SMART" id="SM00388">
    <property type="entry name" value="HisKA"/>
    <property type="match status" value="1"/>
</dbReference>
<dbReference type="Proteomes" id="UP001218231">
    <property type="component" value="Chromosome"/>
</dbReference>